<reference evidence="2 3" key="1">
    <citation type="submission" date="2018-02" db="EMBL/GenBank/DDBJ databases">
        <title>Bacteriophage NCPPB3778 and a type I-E CRISPR drive the evolution of the US Biological Select Agent, Rathayibacter toxicus.</title>
        <authorList>
            <person name="Davis E.W.II."/>
            <person name="Tabima J.F."/>
            <person name="Weisberg A.J."/>
            <person name="Lopes L.D."/>
            <person name="Wiseman M.S."/>
            <person name="Wiseman M.S."/>
            <person name="Pupko T."/>
            <person name="Belcher M.S."/>
            <person name="Sechler A.J."/>
            <person name="Tancos M.A."/>
            <person name="Schroeder B.K."/>
            <person name="Murray T.D."/>
            <person name="Luster D.G."/>
            <person name="Schneider W.L."/>
            <person name="Rogers E."/>
            <person name="Andreote F.D."/>
            <person name="Grunwald N.J."/>
            <person name="Putnam M.L."/>
            <person name="Chang J.H."/>
        </authorList>
    </citation>
    <scope>NUCLEOTIDE SEQUENCE [LARGE SCALE GENOMIC DNA]</scope>
    <source>
        <strain evidence="2 3">AY1B3</strain>
    </source>
</reference>
<evidence type="ECO:0000256" key="1">
    <source>
        <dbReference type="SAM" id="MobiDB-lite"/>
    </source>
</evidence>
<dbReference type="AlphaFoldDB" id="A0A2S5VTM6"/>
<comment type="caution">
    <text evidence="2">The sequence shown here is derived from an EMBL/GenBank/DDBJ whole genome shotgun (WGS) entry which is preliminary data.</text>
</comment>
<protein>
    <submittedName>
        <fullName evidence="2">Uncharacterized protein</fullName>
    </submittedName>
</protein>
<accession>A0A2S5VTM6</accession>
<proteinExistence type="predicted"/>
<dbReference type="RefSeq" id="WP_104290385.1">
    <property type="nucleotide sequence ID" value="NZ_PSXY01000012.1"/>
</dbReference>
<evidence type="ECO:0000313" key="3">
    <source>
        <dbReference type="Proteomes" id="UP000239241"/>
    </source>
</evidence>
<name>A0A2S5VTM6_9MICO</name>
<feature type="compositionally biased region" description="Basic and acidic residues" evidence="1">
    <location>
        <begin position="1"/>
        <end position="15"/>
    </location>
</feature>
<gene>
    <name evidence="2" type="ORF">C5E16_08790</name>
</gene>
<organism evidence="2 3">
    <name type="scientific">Clavibacter michiganensis</name>
    <dbReference type="NCBI Taxonomy" id="28447"/>
    <lineage>
        <taxon>Bacteria</taxon>
        <taxon>Bacillati</taxon>
        <taxon>Actinomycetota</taxon>
        <taxon>Actinomycetes</taxon>
        <taxon>Micrococcales</taxon>
        <taxon>Microbacteriaceae</taxon>
        <taxon>Clavibacter</taxon>
    </lineage>
</organism>
<feature type="region of interest" description="Disordered" evidence="1">
    <location>
        <begin position="1"/>
        <end position="50"/>
    </location>
</feature>
<evidence type="ECO:0000313" key="2">
    <source>
        <dbReference type="EMBL" id="PPF67611.1"/>
    </source>
</evidence>
<dbReference type="Proteomes" id="UP000239241">
    <property type="component" value="Unassembled WGS sequence"/>
</dbReference>
<sequence>MQDRTDEHVDAHDPEPTTTSPSDPPAPEARESDPPAPESPEAAPHAPEAVEEFERLAVLRMGGEDLEGALDGLPGEEARDVAEVAIDRVVRSYEDL</sequence>
<dbReference type="EMBL" id="PSXY01000012">
    <property type="protein sequence ID" value="PPF67611.1"/>
    <property type="molecule type" value="Genomic_DNA"/>
</dbReference>